<keyword evidence="1" id="KW-1133">Transmembrane helix</keyword>
<feature type="transmembrane region" description="Helical" evidence="1">
    <location>
        <begin position="12"/>
        <end position="36"/>
    </location>
</feature>
<dbReference type="AlphaFoldDB" id="A0A2M8KDW6"/>
<gene>
    <name evidence="2" type="ORF">COU81_02470</name>
</gene>
<evidence type="ECO:0000313" key="2">
    <source>
        <dbReference type="EMBL" id="PJE58105.1"/>
    </source>
</evidence>
<name>A0A2M8KDW6_9BACT</name>
<sequence length="135" mass="14570">MKLILSKSKGMVGIMILCFLVIFEIAFLFGSSYLGLNERNSAKNFYESVSAKYLASSCAQDALLKLSNDINYGGDEILNVGDGQCETLAIINSGGEQRTIQIQSTVGGAIKKVQVEVLALIPNIVIGSWDESPNF</sequence>
<keyword evidence="1" id="KW-0472">Membrane</keyword>
<accession>A0A2M8KDW6</accession>
<organism evidence="2 3">
    <name type="scientific">Candidatus Portnoybacteria bacterium CG10_big_fil_rev_8_21_14_0_10_36_7</name>
    <dbReference type="NCBI Taxonomy" id="1974812"/>
    <lineage>
        <taxon>Bacteria</taxon>
        <taxon>Candidatus Portnoyibacteriota</taxon>
    </lineage>
</organism>
<reference evidence="3" key="1">
    <citation type="submission" date="2017-09" db="EMBL/GenBank/DDBJ databases">
        <title>Depth-based differentiation of microbial function through sediment-hosted aquifers and enrichment of novel symbionts in the deep terrestrial subsurface.</title>
        <authorList>
            <person name="Probst A.J."/>
            <person name="Ladd B."/>
            <person name="Jarett J.K."/>
            <person name="Geller-Mcgrath D.E."/>
            <person name="Sieber C.M.K."/>
            <person name="Emerson J.B."/>
            <person name="Anantharaman K."/>
            <person name="Thomas B.C."/>
            <person name="Malmstrom R."/>
            <person name="Stieglmeier M."/>
            <person name="Klingl A."/>
            <person name="Woyke T."/>
            <person name="Ryan C.M."/>
            <person name="Banfield J.F."/>
        </authorList>
    </citation>
    <scope>NUCLEOTIDE SEQUENCE [LARGE SCALE GENOMIC DNA]</scope>
</reference>
<protein>
    <submittedName>
        <fullName evidence="2">Uncharacterized protein</fullName>
    </submittedName>
</protein>
<comment type="caution">
    <text evidence="2">The sequence shown here is derived from an EMBL/GenBank/DDBJ whole genome shotgun (WGS) entry which is preliminary data.</text>
</comment>
<keyword evidence="1" id="KW-0812">Transmembrane</keyword>
<evidence type="ECO:0000256" key="1">
    <source>
        <dbReference type="SAM" id="Phobius"/>
    </source>
</evidence>
<evidence type="ECO:0000313" key="3">
    <source>
        <dbReference type="Proteomes" id="UP000231450"/>
    </source>
</evidence>
<proteinExistence type="predicted"/>
<dbReference type="EMBL" id="PFDW01000052">
    <property type="protein sequence ID" value="PJE58105.1"/>
    <property type="molecule type" value="Genomic_DNA"/>
</dbReference>
<dbReference type="Proteomes" id="UP000231450">
    <property type="component" value="Unassembled WGS sequence"/>
</dbReference>